<sequence length="188" mass="21505">MANLLYCLELWTQIVDEGNTLLVVYIDFKKAFSFISPQRLLHKRSRLDSGGTLKWIRSFPLGRSQAVRVGDQQSAAVAVENRVPEGSASGATMFIIHVNDCVRELDCDIAMFSDDIKNWSVIKKAADKEHLLADPNRFQTWSKDWLLPLNEDKYSILRVGRPSFHNLMVYCLNGVQPQEVDAQKYLRM</sequence>
<keyword evidence="3" id="KW-1185">Reference proteome</keyword>
<organism evidence="2 3">
    <name type="scientific">Dibothriocephalus latus</name>
    <name type="common">Fish tapeworm</name>
    <name type="synonym">Diphyllobothrium latum</name>
    <dbReference type="NCBI Taxonomy" id="60516"/>
    <lineage>
        <taxon>Eukaryota</taxon>
        <taxon>Metazoa</taxon>
        <taxon>Spiralia</taxon>
        <taxon>Lophotrochozoa</taxon>
        <taxon>Platyhelminthes</taxon>
        <taxon>Cestoda</taxon>
        <taxon>Eucestoda</taxon>
        <taxon>Diphyllobothriidea</taxon>
        <taxon>Diphyllobothriidae</taxon>
        <taxon>Dibothriocephalus</taxon>
    </lineage>
</organism>
<evidence type="ECO:0000259" key="1">
    <source>
        <dbReference type="Pfam" id="PF00078"/>
    </source>
</evidence>
<dbReference type="PANTHER" id="PTHR33332">
    <property type="entry name" value="REVERSE TRANSCRIPTASE DOMAIN-CONTAINING PROTEIN"/>
    <property type="match status" value="1"/>
</dbReference>
<dbReference type="AlphaFoldDB" id="A0A3P7P7E1"/>
<accession>A0A3P7P7E1</accession>
<dbReference type="InterPro" id="IPR000477">
    <property type="entry name" value="RT_dom"/>
</dbReference>
<dbReference type="EMBL" id="UYRU01064428">
    <property type="protein sequence ID" value="VDN16032.1"/>
    <property type="molecule type" value="Genomic_DNA"/>
</dbReference>
<gene>
    <name evidence="2" type="ORF">DILT_LOCUS11863</name>
</gene>
<evidence type="ECO:0000313" key="2">
    <source>
        <dbReference type="EMBL" id="VDN16032.1"/>
    </source>
</evidence>
<evidence type="ECO:0000313" key="3">
    <source>
        <dbReference type="Proteomes" id="UP000281553"/>
    </source>
</evidence>
<name>A0A3P7P7E1_DIBLA</name>
<dbReference type="Pfam" id="PF00078">
    <property type="entry name" value="RVT_1"/>
    <property type="match status" value="1"/>
</dbReference>
<feature type="domain" description="Reverse transcriptase" evidence="1">
    <location>
        <begin position="18"/>
        <end position="158"/>
    </location>
</feature>
<reference evidence="2 3" key="1">
    <citation type="submission" date="2018-11" db="EMBL/GenBank/DDBJ databases">
        <authorList>
            <consortium name="Pathogen Informatics"/>
        </authorList>
    </citation>
    <scope>NUCLEOTIDE SEQUENCE [LARGE SCALE GENOMIC DNA]</scope>
</reference>
<proteinExistence type="predicted"/>
<dbReference type="OrthoDB" id="6243574at2759"/>
<dbReference type="Proteomes" id="UP000281553">
    <property type="component" value="Unassembled WGS sequence"/>
</dbReference>
<protein>
    <recommendedName>
        <fullName evidence="1">Reverse transcriptase domain-containing protein</fullName>
    </recommendedName>
</protein>